<keyword evidence="2" id="KW-1185">Reference proteome</keyword>
<protein>
    <submittedName>
        <fullName evidence="1">Flagellar hook protein FlgE</fullName>
    </submittedName>
</protein>
<accession>A0ABU5L7D4</accession>
<keyword evidence="1" id="KW-0282">Flagellum</keyword>
<comment type="caution">
    <text evidence="1">The sequence shown here is derived from an EMBL/GenBank/DDBJ whole genome shotgun (WGS) entry which is preliminary data.</text>
</comment>
<dbReference type="SUPFAM" id="SSF117143">
    <property type="entry name" value="Flagellar hook protein flgE"/>
    <property type="match status" value="1"/>
</dbReference>
<dbReference type="EMBL" id="JARGYT010000016">
    <property type="protein sequence ID" value="MDZ5762038.1"/>
    <property type="molecule type" value="Genomic_DNA"/>
</dbReference>
<proteinExistence type="predicted"/>
<organism evidence="1 2">
    <name type="scientific">Candidatus Cyrtobacter comes</name>
    <dbReference type="NCBI Taxonomy" id="675776"/>
    <lineage>
        <taxon>Bacteria</taxon>
        <taxon>Pseudomonadati</taxon>
        <taxon>Pseudomonadota</taxon>
        <taxon>Alphaproteobacteria</taxon>
        <taxon>Rickettsiales</taxon>
        <taxon>Candidatus Midichloriaceae</taxon>
        <taxon>Candidatus Cyrtobacter</taxon>
    </lineage>
</organism>
<keyword evidence="1" id="KW-0966">Cell projection</keyword>
<keyword evidence="1" id="KW-0969">Cilium</keyword>
<dbReference type="Proteomes" id="UP001293791">
    <property type="component" value="Unassembled WGS sequence"/>
</dbReference>
<evidence type="ECO:0000313" key="1">
    <source>
        <dbReference type="EMBL" id="MDZ5762038.1"/>
    </source>
</evidence>
<sequence length="750" mass="78521">MSVSIASSGIRGGIAEMSAAASNVAKSNAMGSIAGTFNLVSQGPYGGVQGKSAVRDDAIDLQLISTGRGGDIMIPNDSRAFFVFAASDTDKTDSANFVFGRTASFDLDQDGILRYQGKMPLGFKLDNNGKPIGGTSFTDLKKIVIDRNSLSPAEVVSQINTNFRFDSSDAPLPTCGYQVRSDVFTSNPSTLDGKSILVSSIKDTETGRIIKNNEFIFSGFKISNSAYVLKGMTAGTKLLEVNGTEITLTDAIDATTDTDVSAMNKIIKSINASTLLNASMVDDGTSKKFFLGTDSQQSIAIANLAPDLGVAANFSINATPPGRTRFSSVEGLGKLLSGVGISTNSKNKNLLKILPDRNTSVSITNSSSSDVLSLLSLDKSDQGFMKIAYSSSDQRYSINESDSGVMSETIPVIDPEGGRRLIRVLSKKVGIDQYIAEASLIGVSSSKKSIIQAGVMEMGQDGKISSIEKAPNDVFANTGVKFSDEAFPISVESPPGEIYIDGQKLTHGNKDDIGAKTFATPQGLAQLVTQATNGGVKAAFLSDSAGNLMIRFRLSGNYVFSDNQSGAMLTKLGMPQSTDLKSVDILGKDGGTNIEWDSPTSKIQSTKVIFNVFAEKSSGVNPRIKIDADGRGAGQFKGWHIGNGAEVIVDYDNGAKLAVTALAIVEQDDAVGGWSETDSGFYKGLESTMSIGIASSFGITILNGIVGGGGANVIGEMISLNSGANLASASAAALRTTQDTNKEVLNKTGS</sequence>
<gene>
    <name evidence="1" type="ORF">Cyrtocomes_00404</name>
</gene>
<name>A0ABU5L7D4_9RICK</name>
<dbReference type="InterPro" id="IPR037925">
    <property type="entry name" value="FlgE/F/G-like"/>
</dbReference>
<evidence type="ECO:0000313" key="2">
    <source>
        <dbReference type="Proteomes" id="UP001293791"/>
    </source>
</evidence>
<dbReference type="RefSeq" id="WP_322497527.1">
    <property type="nucleotide sequence ID" value="NZ_JARGYT010000016.1"/>
</dbReference>
<reference evidence="1 2" key="1">
    <citation type="submission" date="2023-02" db="EMBL/GenBank/DDBJ databases">
        <title>Host association and intracellularity evolved multiple times independently in the Rickettsiales.</title>
        <authorList>
            <person name="Castelli M."/>
            <person name="Nardi T."/>
            <person name="Gammuto L."/>
            <person name="Bellinzona G."/>
            <person name="Sabaneyeva E."/>
            <person name="Potekhin A."/>
            <person name="Serra V."/>
            <person name="Petroni G."/>
            <person name="Sassera D."/>
        </authorList>
    </citation>
    <scope>NUCLEOTIDE SEQUENCE [LARGE SCALE GENOMIC DNA]</scope>
    <source>
        <strain evidence="1 2">BOD18</strain>
    </source>
</reference>